<evidence type="ECO:0000313" key="1">
    <source>
        <dbReference type="EMBL" id="ABO60613.1"/>
    </source>
</evidence>
<sequence>MTVSTGAYLQQHYNQIKSLGDKSVSSDAQFVIEGFEDLRLLTKQFPWPTLTSAGEIEIAGPLGMTQFQPQQVKIAQQGQMQFYETRRGDMQAFLEKIIASGGRFNAKVYEGTMDKYQRACNIVDCFLQLDNPDRDWENRSQVTTISGTLFFHYFGDHEAGNTP</sequence>
<proteinExistence type="predicted"/>
<keyword evidence="1" id="KW-0614">Plasmid</keyword>
<reference evidence="1 2" key="1">
    <citation type="submission" date="2007-03" db="EMBL/GenBank/DDBJ databases">
        <title>Complete sequence of plasmid pBVIE05 of Burkholderia vietnamiensis G4.</title>
        <authorList>
            <consortium name="US DOE Joint Genome Institute"/>
            <person name="Copeland A."/>
            <person name="Lucas S."/>
            <person name="Lapidus A."/>
            <person name="Barry K."/>
            <person name="Detter J.C."/>
            <person name="Glavina del Rio T."/>
            <person name="Hammon N."/>
            <person name="Israni S."/>
            <person name="Dalin E."/>
            <person name="Tice H."/>
            <person name="Pitluck S."/>
            <person name="Chain P."/>
            <person name="Malfatti S."/>
            <person name="Shin M."/>
            <person name="Vergez L."/>
            <person name="Schmutz J."/>
            <person name="Larimer F."/>
            <person name="Land M."/>
            <person name="Hauser L."/>
            <person name="Kyrpides N."/>
            <person name="Tiedje J."/>
            <person name="Richardson P."/>
        </authorList>
    </citation>
    <scope>NUCLEOTIDE SEQUENCE [LARGE SCALE GENOMIC DNA]</scope>
    <source>
        <strain evidence="2">G4 / LMG 22486</strain>
        <plasmid evidence="1 2">pBVIE05</plasmid>
    </source>
</reference>
<gene>
    <name evidence="1" type="ordered locus">Bcep1808_7743</name>
</gene>
<organism evidence="1 2">
    <name type="scientific">Burkholderia vietnamiensis (strain G4 / LMG 22486)</name>
    <name type="common">Burkholderia cepacia (strain R1808)</name>
    <dbReference type="NCBI Taxonomy" id="269482"/>
    <lineage>
        <taxon>Bacteria</taxon>
        <taxon>Pseudomonadati</taxon>
        <taxon>Pseudomonadota</taxon>
        <taxon>Betaproteobacteria</taxon>
        <taxon>Burkholderiales</taxon>
        <taxon>Burkholderiaceae</taxon>
        <taxon>Burkholderia</taxon>
        <taxon>Burkholderia cepacia complex</taxon>
    </lineage>
</organism>
<evidence type="ECO:0000313" key="2">
    <source>
        <dbReference type="Proteomes" id="UP000002287"/>
    </source>
</evidence>
<dbReference type="KEGG" id="bvi:Bcep1808_7743"/>
<accession>A4JWG0</accession>
<dbReference type="HOGENOM" id="CLU_1599180_0_0_4"/>
<geneLocation type="plasmid" evidence="1 2">
    <name>pBVIE05</name>
</geneLocation>
<protein>
    <submittedName>
        <fullName evidence="1">Uncharacterized protein</fullName>
    </submittedName>
</protein>
<dbReference type="AlphaFoldDB" id="A4JWG0"/>
<name>A4JWG0_BURVG</name>
<dbReference type="Proteomes" id="UP000002287">
    <property type="component" value="Plasmid pBVIE05"/>
</dbReference>
<dbReference type="EMBL" id="CP000621">
    <property type="protein sequence ID" value="ABO60613.1"/>
    <property type="molecule type" value="Genomic_DNA"/>
</dbReference>